<evidence type="ECO:0000256" key="2">
    <source>
        <dbReference type="ARBA" id="ARBA00003909"/>
    </source>
</evidence>
<evidence type="ECO:0000256" key="18">
    <source>
        <dbReference type="ARBA" id="ARBA00047915"/>
    </source>
</evidence>
<evidence type="ECO:0000259" key="20">
    <source>
        <dbReference type="PROSITE" id="PS50016"/>
    </source>
</evidence>
<dbReference type="Pfam" id="PF13621">
    <property type="entry name" value="Cupin_8"/>
    <property type="match status" value="1"/>
</dbReference>
<keyword evidence="8 19" id="KW-0863">Zinc-finger</keyword>
<keyword evidence="7" id="KW-0479">Metal-binding</keyword>
<dbReference type="InterPro" id="IPR019786">
    <property type="entry name" value="Zinc_finger_PHD-type_CS"/>
</dbReference>
<evidence type="ECO:0000256" key="14">
    <source>
        <dbReference type="ARBA" id="ARBA00023015"/>
    </source>
</evidence>
<dbReference type="KEGG" id="asau:88172853"/>
<dbReference type="SUPFAM" id="SSF51197">
    <property type="entry name" value="Clavaminate synthase-like"/>
    <property type="match status" value="1"/>
</dbReference>
<accession>A0AAX4H7P3</accession>
<keyword evidence="23" id="KW-1185">Reference proteome</keyword>
<evidence type="ECO:0000256" key="16">
    <source>
        <dbReference type="ARBA" id="ARBA00023242"/>
    </source>
</evidence>
<evidence type="ECO:0000256" key="9">
    <source>
        <dbReference type="ARBA" id="ARBA00022833"/>
    </source>
</evidence>
<dbReference type="PROSITE" id="PS01359">
    <property type="entry name" value="ZF_PHD_1"/>
    <property type="match status" value="1"/>
</dbReference>
<keyword evidence="14" id="KW-0805">Transcription regulation</keyword>
<evidence type="ECO:0000313" key="22">
    <source>
        <dbReference type="EMBL" id="WPK24514.1"/>
    </source>
</evidence>
<evidence type="ECO:0000256" key="7">
    <source>
        <dbReference type="ARBA" id="ARBA00022723"/>
    </source>
</evidence>
<keyword evidence="10" id="KW-0156">Chromatin regulator</keyword>
<dbReference type="SUPFAM" id="SSF57903">
    <property type="entry name" value="FYVE/PHD zinc finger"/>
    <property type="match status" value="1"/>
</dbReference>
<dbReference type="EMBL" id="CP138895">
    <property type="protein sequence ID" value="WPK24514.1"/>
    <property type="molecule type" value="Genomic_DNA"/>
</dbReference>
<evidence type="ECO:0000256" key="19">
    <source>
        <dbReference type="PROSITE-ProRule" id="PRU00146"/>
    </source>
</evidence>
<organism evidence="22 23">
    <name type="scientific">Australozyma saopauloensis</name>
    <dbReference type="NCBI Taxonomy" id="291208"/>
    <lineage>
        <taxon>Eukaryota</taxon>
        <taxon>Fungi</taxon>
        <taxon>Dikarya</taxon>
        <taxon>Ascomycota</taxon>
        <taxon>Saccharomycotina</taxon>
        <taxon>Pichiomycetes</taxon>
        <taxon>Metschnikowiaceae</taxon>
        <taxon>Australozyma</taxon>
    </lineage>
</organism>
<evidence type="ECO:0000256" key="11">
    <source>
        <dbReference type="ARBA" id="ARBA00022964"/>
    </source>
</evidence>
<dbReference type="InterPro" id="IPR011011">
    <property type="entry name" value="Znf_FYVE_PHD"/>
</dbReference>
<dbReference type="RefSeq" id="XP_062876897.1">
    <property type="nucleotide sequence ID" value="XM_063020827.1"/>
</dbReference>
<dbReference type="PROSITE" id="PS51184">
    <property type="entry name" value="JMJC"/>
    <property type="match status" value="1"/>
</dbReference>
<dbReference type="PANTHER" id="PTHR23123">
    <property type="entry name" value="PHD/F-BOX CONTAINING PROTEIN"/>
    <property type="match status" value="1"/>
</dbReference>
<evidence type="ECO:0000256" key="10">
    <source>
        <dbReference type="ARBA" id="ARBA00022853"/>
    </source>
</evidence>
<dbReference type="CDD" id="cd02208">
    <property type="entry name" value="cupin_RmlC-like"/>
    <property type="match status" value="1"/>
</dbReference>
<name>A0AAX4H7P3_9ASCO</name>
<dbReference type="InterPro" id="IPR003347">
    <property type="entry name" value="JmjC_dom"/>
</dbReference>
<comment type="function">
    <text evidence="2">Histone demethylase that specifically demethylates 'Lys-36' of histone H3, thereby playing a central role in histone code.</text>
</comment>
<dbReference type="GO" id="GO:0008270">
    <property type="term" value="F:zinc ion binding"/>
    <property type="evidence" value="ECO:0007669"/>
    <property type="project" value="UniProtKB-KW"/>
</dbReference>
<dbReference type="PROSITE" id="PS50016">
    <property type="entry name" value="ZF_PHD_2"/>
    <property type="match status" value="1"/>
</dbReference>
<dbReference type="AlphaFoldDB" id="A0AAX4H7P3"/>
<dbReference type="EC" id="1.14.11.27" evidence="5"/>
<comment type="subcellular location">
    <subcellularLocation>
        <location evidence="3">Nucleus</location>
    </subcellularLocation>
</comment>
<dbReference type="CDD" id="cd15517">
    <property type="entry name" value="PHD_TCF19_like"/>
    <property type="match status" value="1"/>
</dbReference>
<comment type="similarity">
    <text evidence="4">Belongs to the JHDM1 histone demethylase family.</text>
</comment>
<dbReference type="InterPro" id="IPR001965">
    <property type="entry name" value="Znf_PHD"/>
</dbReference>
<dbReference type="InterPro" id="IPR050690">
    <property type="entry name" value="JHDM1_Histone_Demethylase"/>
</dbReference>
<keyword evidence="15" id="KW-0804">Transcription</keyword>
<dbReference type="GO" id="GO:0005634">
    <property type="term" value="C:nucleus"/>
    <property type="evidence" value="ECO:0007669"/>
    <property type="project" value="UniProtKB-SubCell"/>
</dbReference>
<keyword evidence="9" id="KW-0862">Zinc</keyword>
<evidence type="ECO:0000256" key="13">
    <source>
        <dbReference type="ARBA" id="ARBA00023004"/>
    </source>
</evidence>
<feature type="domain" description="PHD-type" evidence="20">
    <location>
        <begin position="5"/>
        <end position="69"/>
    </location>
</feature>
<evidence type="ECO:0000259" key="21">
    <source>
        <dbReference type="PROSITE" id="PS51184"/>
    </source>
</evidence>
<evidence type="ECO:0000256" key="6">
    <source>
        <dbReference type="ARBA" id="ARBA00015153"/>
    </source>
</evidence>
<dbReference type="InterPro" id="IPR041070">
    <property type="entry name" value="JHD"/>
</dbReference>
<evidence type="ECO:0000256" key="8">
    <source>
        <dbReference type="ARBA" id="ARBA00022771"/>
    </source>
</evidence>
<dbReference type="InterPro" id="IPR019787">
    <property type="entry name" value="Znf_PHD-finger"/>
</dbReference>
<keyword evidence="16" id="KW-0539">Nucleus</keyword>
<dbReference type="Pfam" id="PF17811">
    <property type="entry name" value="JHD"/>
    <property type="match status" value="1"/>
</dbReference>
<evidence type="ECO:0000256" key="5">
    <source>
        <dbReference type="ARBA" id="ARBA00013246"/>
    </source>
</evidence>
<reference evidence="22 23" key="1">
    <citation type="submission" date="2023-10" db="EMBL/GenBank/DDBJ databases">
        <title>Draft Genome Sequence of Candida saopaulonensis from a very Premature Infant with Sepsis.</title>
        <authorList>
            <person name="Ning Y."/>
            <person name="Dai R."/>
            <person name="Xiao M."/>
            <person name="Xu Y."/>
            <person name="Yan Q."/>
            <person name="Zhang L."/>
        </authorList>
    </citation>
    <scope>NUCLEOTIDE SEQUENCE [LARGE SCALE GENOMIC DNA]</scope>
    <source>
        <strain evidence="22 23">19XY460</strain>
    </source>
</reference>
<dbReference type="GeneID" id="88172853"/>
<dbReference type="SMART" id="SM00558">
    <property type="entry name" value="JmjC"/>
    <property type="match status" value="1"/>
</dbReference>
<dbReference type="Gene3D" id="2.60.120.650">
    <property type="entry name" value="Cupin"/>
    <property type="match status" value="1"/>
</dbReference>
<evidence type="ECO:0000313" key="23">
    <source>
        <dbReference type="Proteomes" id="UP001338582"/>
    </source>
</evidence>
<evidence type="ECO:0000256" key="3">
    <source>
        <dbReference type="ARBA" id="ARBA00004123"/>
    </source>
</evidence>
<evidence type="ECO:0000256" key="4">
    <source>
        <dbReference type="ARBA" id="ARBA00008037"/>
    </source>
</evidence>
<evidence type="ECO:0000256" key="12">
    <source>
        <dbReference type="ARBA" id="ARBA00023002"/>
    </source>
</evidence>
<keyword evidence="11" id="KW-0223">Dioxygenase</keyword>
<evidence type="ECO:0000256" key="15">
    <source>
        <dbReference type="ARBA" id="ARBA00023163"/>
    </source>
</evidence>
<dbReference type="GO" id="GO:0140680">
    <property type="term" value="F:histone H3K36me/H3K36me2 demethylase activity"/>
    <property type="evidence" value="ECO:0007669"/>
    <property type="project" value="UniProtKB-EC"/>
</dbReference>
<gene>
    <name evidence="22" type="ORF">PUMCH_001788</name>
</gene>
<dbReference type="InterPro" id="IPR041667">
    <property type="entry name" value="Cupin_8"/>
</dbReference>
<comment type="cofactor">
    <cofactor evidence="1">
        <name>Fe(2+)</name>
        <dbReference type="ChEBI" id="CHEBI:29033"/>
    </cofactor>
</comment>
<keyword evidence="12" id="KW-0560">Oxidoreductase</keyword>
<comment type="catalytic activity">
    <reaction evidence="18">
        <text>N(6),N(6)-dimethyl-L-lysyl(36)-[histone H3] + 2 2-oxoglutarate + 2 O2 = L-lysyl(36)-[histone H3] + 2 formaldehyde + 2 succinate + 2 CO2</text>
        <dbReference type="Rhea" id="RHEA:42032"/>
        <dbReference type="Rhea" id="RHEA-COMP:9785"/>
        <dbReference type="Rhea" id="RHEA-COMP:9787"/>
        <dbReference type="ChEBI" id="CHEBI:15379"/>
        <dbReference type="ChEBI" id="CHEBI:16526"/>
        <dbReference type="ChEBI" id="CHEBI:16810"/>
        <dbReference type="ChEBI" id="CHEBI:16842"/>
        <dbReference type="ChEBI" id="CHEBI:29969"/>
        <dbReference type="ChEBI" id="CHEBI:30031"/>
        <dbReference type="ChEBI" id="CHEBI:61976"/>
        <dbReference type="EC" id="1.14.11.27"/>
    </reaction>
</comment>
<dbReference type="SMART" id="SM00249">
    <property type="entry name" value="PHD"/>
    <property type="match status" value="1"/>
</dbReference>
<protein>
    <recommendedName>
        <fullName evidence="6">JmjC domain-containing histone demethylation protein 1</fullName>
        <ecNumber evidence="5">1.14.11.27</ecNumber>
    </recommendedName>
    <alternativeName>
        <fullName evidence="17">[Histone-H3]-lysine-36 demethylase 1</fullName>
    </alternativeName>
</protein>
<proteinExistence type="inferred from homology"/>
<keyword evidence="13" id="KW-0408">Iron</keyword>
<feature type="domain" description="JmjC" evidence="21">
    <location>
        <begin position="225"/>
        <end position="397"/>
    </location>
</feature>
<evidence type="ECO:0000256" key="17">
    <source>
        <dbReference type="ARBA" id="ARBA00031083"/>
    </source>
</evidence>
<dbReference type="Proteomes" id="UP001338582">
    <property type="component" value="Chromosome 2"/>
</dbReference>
<sequence>MKLDTNTCPICISKTDAEVNSDNEELDNDKDSWICCDICSQWFHPTCISLSPFDVNRICSFHCSSCETEHGPSELRRQLKRAKIHIDYVALNQGDLFAVNKSEHPHVRKLQSFEPSVDRKKQLYIEVLESEQLDVKHVLNSRLTKPILVPSVTEESGMKLPVTRDKLTVEYITQKTGGNETVEVMDVLSQQSESPSWTLEKWCQYFYTPADRRDRIRNVISLEVSQVEELGSSFIRPAMVREMDMVDLVWPLNELKDQVDTEERPKVTTYCLMSVKDSYTDFHIDFSGTPVYYTVCEGSKEFVMFPPTHLNLELYEQWCLEEEQNHIWFCDYEKRIDGKMCRATDGFKVHLQKGDLFIIPSGWIHSVFTPSDTVVVGGNYLTFMDIPMHIKIYDLERRTGVPSRYRFPKFNKVLWLASWYLLHNTNNFISQVEKPEVSIKTEQSGDSICVKQENLSGKDDLSIAKAASLDSNNSQDLKLECTRNILCSLIPHLRNHYELSKDSQIAKKSIPTKLIGRNVGLYLNKLQSFLDSL</sequence>
<evidence type="ECO:0000256" key="1">
    <source>
        <dbReference type="ARBA" id="ARBA00001954"/>
    </source>
</evidence>